<name>A0ABQ4DRD8_9CELL</name>
<feature type="region of interest" description="Disordered" evidence="1">
    <location>
        <begin position="70"/>
        <end position="91"/>
    </location>
</feature>
<sequence length="91" mass="9516">MLYVSLPDDEPGTHRPRPSATQIAETADLLLELAQDALPGAETYAALSLVPGTAGDVRDLGTRLPHLRLLDPVDDTPASTPDVLSGSGDAR</sequence>
<reference evidence="2 3" key="1">
    <citation type="submission" date="2021-01" db="EMBL/GenBank/DDBJ databases">
        <title>Whole genome shotgun sequence of Cellulomonas phragmiteti NBRC 110785.</title>
        <authorList>
            <person name="Komaki H."/>
            <person name="Tamura T."/>
        </authorList>
    </citation>
    <scope>NUCLEOTIDE SEQUENCE [LARGE SCALE GENOMIC DNA]</scope>
    <source>
        <strain evidence="2 3">NBRC 110785</strain>
    </source>
</reference>
<protein>
    <submittedName>
        <fullName evidence="2">Uncharacterized protein</fullName>
    </submittedName>
</protein>
<comment type="caution">
    <text evidence="2">The sequence shown here is derived from an EMBL/GenBank/DDBJ whole genome shotgun (WGS) entry which is preliminary data.</text>
</comment>
<organism evidence="2 3">
    <name type="scientific">Cellulomonas phragmiteti</name>
    <dbReference type="NCBI Taxonomy" id="478780"/>
    <lineage>
        <taxon>Bacteria</taxon>
        <taxon>Bacillati</taxon>
        <taxon>Actinomycetota</taxon>
        <taxon>Actinomycetes</taxon>
        <taxon>Micrococcales</taxon>
        <taxon>Cellulomonadaceae</taxon>
        <taxon>Cellulomonas</taxon>
    </lineage>
</organism>
<feature type="region of interest" description="Disordered" evidence="1">
    <location>
        <begin position="1"/>
        <end position="20"/>
    </location>
</feature>
<keyword evidence="3" id="KW-1185">Reference proteome</keyword>
<gene>
    <name evidence="2" type="ORF">Cph01nite_36610</name>
</gene>
<accession>A0ABQ4DRD8</accession>
<evidence type="ECO:0000256" key="1">
    <source>
        <dbReference type="SAM" id="MobiDB-lite"/>
    </source>
</evidence>
<dbReference type="EMBL" id="BONP01000044">
    <property type="protein sequence ID" value="GIG41899.1"/>
    <property type="molecule type" value="Genomic_DNA"/>
</dbReference>
<evidence type="ECO:0000313" key="3">
    <source>
        <dbReference type="Proteomes" id="UP000614741"/>
    </source>
</evidence>
<dbReference type="Proteomes" id="UP000614741">
    <property type="component" value="Unassembled WGS sequence"/>
</dbReference>
<proteinExistence type="predicted"/>
<evidence type="ECO:0000313" key="2">
    <source>
        <dbReference type="EMBL" id="GIG41899.1"/>
    </source>
</evidence>